<comment type="caution">
    <text evidence="7">The sequence shown here is derived from an EMBL/GenBank/DDBJ whole genome shotgun (WGS) entry which is preliminary data.</text>
</comment>
<keyword evidence="1" id="KW-0479">Metal-binding</keyword>
<dbReference type="GO" id="GO:0008270">
    <property type="term" value="F:zinc ion binding"/>
    <property type="evidence" value="ECO:0007669"/>
    <property type="project" value="UniProtKB-KW"/>
</dbReference>
<reference evidence="7" key="1">
    <citation type="submission" date="2021-06" db="EMBL/GenBank/DDBJ databases">
        <authorList>
            <person name="Kallberg Y."/>
            <person name="Tangrot J."/>
            <person name="Rosling A."/>
        </authorList>
    </citation>
    <scope>NUCLEOTIDE SEQUENCE</scope>
    <source>
        <strain evidence="7">MA453B</strain>
    </source>
</reference>
<dbReference type="Pfam" id="PF00240">
    <property type="entry name" value="ubiquitin"/>
    <property type="match status" value="3"/>
</dbReference>
<dbReference type="AlphaFoldDB" id="A0A9N9J2C9"/>
<dbReference type="InterPro" id="IPR050158">
    <property type="entry name" value="Ubiquitin_ubiquitin-like"/>
</dbReference>
<evidence type="ECO:0000259" key="6">
    <source>
        <dbReference type="PROSITE" id="PS50135"/>
    </source>
</evidence>
<sequence>MNESKTIKLKAKGYHTIKEIKQMIQYKKGIPSDQQHLTFNNETQYDDYTLSYYKIEEESTLHLEFKAIMIYVKLTNGKTIKLEVDRYCSAEQVINMIKDKEGIPSYQYFIFNGMTIYPWNTLESKKINNESTLNLFQYIPFSGQIFVQALTGKKFTLEINSSNTFDQIKLMIQHEEGIPPDQQRLMLAGMQVEDGRTLSDYYIQRAGRKEFDALPPLTQYILTPEERLQNGIHAGIICNYCSKSEWKGARYKCSECPDFDLCFNCIAMSNLLHNVQHQFLKLLNPLDPKIVSKNTSISSVNIIPILPNTKEKLLTLLREEERRRHSPEMQKKYYDVGIDPTCGKDWMDVTAQMQLELVREFGYSDEAVQLLR</sequence>
<protein>
    <submittedName>
        <fullName evidence="7">11517_t:CDS:1</fullName>
    </submittedName>
</protein>
<proteinExistence type="predicted"/>
<dbReference type="InterPro" id="IPR019956">
    <property type="entry name" value="Ubiquitin_dom"/>
</dbReference>
<organism evidence="7 8">
    <name type="scientific">Dentiscutata erythropus</name>
    <dbReference type="NCBI Taxonomy" id="1348616"/>
    <lineage>
        <taxon>Eukaryota</taxon>
        <taxon>Fungi</taxon>
        <taxon>Fungi incertae sedis</taxon>
        <taxon>Mucoromycota</taxon>
        <taxon>Glomeromycotina</taxon>
        <taxon>Glomeromycetes</taxon>
        <taxon>Diversisporales</taxon>
        <taxon>Gigasporaceae</taxon>
        <taxon>Dentiscutata</taxon>
    </lineage>
</organism>
<dbReference type="Gene3D" id="3.10.20.90">
    <property type="entry name" value="Phosphatidylinositol 3-kinase Catalytic Subunit, Chain A, domain 1"/>
    <property type="match status" value="3"/>
</dbReference>
<dbReference type="Proteomes" id="UP000789405">
    <property type="component" value="Unassembled WGS sequence"/>
</dbReference>
<dbReference type="InterPro" id="IPR043145">
    <property type="entry name" value="Znf_ZZ_sf"/>
</dbReference>
<gene>
    <name evidence="7" type="ORF">DERYTH_LOCUS17906</name>
</gene>
<dbReference type="Pfam" id="PF00569">
    <property type="entry name" value="ZZ"/>
    <property type="match status" value="1"/>
</dbReference>
<evidence type="ECO:0000256" key="4">
    <source>
        <dbReference type="PROSITE-ProRule" id="PRU00228"/>
    </source>
</evidence>
<evidence type="ECO:0000259" key="5">
    <source>
        <dbReference type="PROSITE" id="PS50053"/>
    </source>
</evidence>
<dbReference type="InterPro" id="IPR000433">
    <property type="entry name" value="Znf_ZZ"/>
</dbReference>
<dbReference type="InterPro" id="IPR029071">
    <property type="entry name" value="Ubiquitin-like_domsf"/>
</dbReference>
<accession>A0A9N9J2C9</accession>
<feature type="domain" description="Ubiquitin-like" evidence="5">
    <location>
        <begin position="1"/>
        <end position="63"/>
    </location>
</feature>
<name>A0A9N9J2C9_9GLOM</name>
<evidence type="ECO:0000256" key="1">
    <source>
        <dbReference type="ARBA" id="ARBA00022723"/>
    </source>
</evidence>
<dbReference type="SMART" id="SM00213">
    <property type="entry name" value="UBQ"/>
    <property type="match status" value="3"/>
</dbReference>
<evidence type="ECO:0000256" key="2">
    <source>
        <dbReference type="ARBA" id="ARBA00022771"/>
    </source>
</evidence>
<dbReference type="Gene3D" id="3.30.60.90">
    <property type="match status" value="1"/>
</dbReference>
<dbReference type="PROSITE" id="PS50053">
    <property type="entry name" value="UBIQUITIN_2"/>
    <property type="match status" value="3"/>
</dbReference>
<keyword evidence="3" id="KW-0862">Zinc</keyword>
<feature type="domain" description="Ubiquitin-like" evidence="5">
    <location>
        <begin position="68"/>
        <end position="135"/>
    </location>
</feature>
<dbReference type="PROSITE" id="PS01357">
    <property type="entry name" value="ZF_ZZ_1"/>
    <property type="match status" value="1"/>
</dbReference>
<dbReference type="PROSITE" id="PS50135">
    <property type="entry name" value="ZF_ZZ_2"/>
    <property type="match status" value="1"/>
</dbReference>
<dbReference type="CDD" id="cd17039">
    <property type="entry name" value="Ubl_ubiquitin_like"/>
    <property type="match status" value="1"/>
</dbReference>
<evidence type="ECO:0000313" key="8">
    <source>
        <dbReference type="Proteomes" id="UP000789405"/>
    </source>
</evidence>
<dbReference type="PRINTS" id="PR00348">
    <property type="entry name" value="UBIQUITIN"/>
</dbReference>
<evidence type="ECO:0000313" key="7">
    <source>
        <dbReference type="EMBL" id="CAG8762010.1"/>
    </source>
</evidence>
<dbReference type="SUPFAM" id="SSF54236">
    <property type="entry name" value="Ubiquitin-like"/>
    <property type="match status" value="3"/>
</dbReference>
<feature type="non-terminal residue" evidence="7">
    <location>
        <position position="1"/>
    </location>
</feature>
<dbReference type="PANTHER" id="PTHR10666">
    <property type="entry name" value="UBIQUITIN"/>
    <property type="match status" value="1"/>
</dbReference>
<feature type="domain" description="Ubiquitin-like" evidence="5">
    <location>
        <begin position="143"/>
        <end position="204"/>
    </location>
</feature>
<dbReference type="SUPFAM" id="SSF57850">
    <property type="entry name" value="RING/U-box"/>
    <property type="match status" value="1"/>
</dbReference>
<dbReference type="OrthoDB" id="428577at2759"/>
<dbReference type="EMBL" id="CAJVPY010017444">
    <property type="protein sequence ID" value="CAG8762010.1"/>
    <property type="molecule type" value="Genomic_DNA"/>
</dbReference>
<evidence type="ECO:0000256" key="3">
    <source>
        <dbReference type="ARBA" id="ARBA00022833"/>
    </source>
</evidence>
<dbReference type="InterPro" id="IPR000626">
    <property type="entry name" value="Ubiquitin-like_dom"/>
</dbReference>
<keyword evidence="2 4" id="KW-0863">Zinc-finger</keyword>
<feature type="domain" description="ZZ-type" evidence="6">
    <location>
        <begin position="233"/>
        <end position="287"/>
    </location>
</feature>
<dbReference type="SMART" id="SM00291">
    <property type="entry name" value="ZnF_ZZ"/>
    <property type="match status" value="1"/>
</dbReference>
<dbReference type="CDD" id="cd02249">
    <property type="entry name" value="ZZ"/>
    <property type="match status" value="1"/>
</dbReference>
<keyword evidence="8" id="KW-1185">Reference proteome</keyword>